<dbReference type="InterPro" id="IPR027421">
    <property type="entry name" value="DNA_pol_lamdba_lyase_dom_sf"/>
</dbReference>
<dbReference type="InterPro" id="IPR003141">
    <property type="entry name" value="Pol/His_phosphatase_N"/>
</dbReference>
<dbReference type="Pfam" id="PF02811">
    <property type="entry name" value="PHP"/>
    <property type="match status" value="1"/>
</dbReference>
<dbReference type="AlphaFoldDB" id="A0A4Q9KLA9"/>
<feature type="domain" description="Polymerase/histidinol phosphatase N-terminal" evidence="1">
    <location>
        <begin position="100"/>
        <end position="179"/>
    </location>
</feature>
<gene>
    <name evidence="2" type="ORF">ET996_06875</name>
</gene>
<accession>A0A4Q9KLA9</accession>
<dbReference type="FunFam" id="3.20.20.140:FF:000047">
    <property type="entry name" value="PHP domain-containing protein"/>
    <property type="match status" value="1"/>
</dbReference>
<organism evidence="2 3">
    <name type="scientific">Propioniciclava tarda</name>
    <dbReference type="NCBI Taxonomy" id="433330"/>
    <lineage>
        <taxon>Bacteria</taxon>
        <taxon>Bacillati</taxon>
        <taxon>Actinomycetota</taxon>
        <taxon>Actinomycetes</taxon>
        <taxon>Propionibacteriales</taxon>
        <taxon>Propionibacteriaceae</taxon>
        <taxon>Propioniciclava</taxon>
    </lineage>
</organism>
<dbReference type="SUPFAM" id="SSF47802">
    <property type="entry name" value="DNA polymerase beta, N-terminal domain-like"/>
    <property type="match status" value="1"/>
</dbReference>
<evidence type="ECO:0000313" key="3">
    <source>
        <dbReference type="Proteomes" id="UP000291933"/>
    </source>
</evidence>
<reference evidence="2 3" key="1">
    <citation type="submission" date="2019-01" db="EMBL/GenBank/DDBJ databases">
        <title>Lactibacter flavus gen. nov., sp. nov., a novel bacterium of the family Propionibacteriaceae isolated from raw milk and dairy products.</title>
        <authorList>
            <person name="Huptas C."/>
            <person name="Wenning M."/>
            <person name="Breitenwieser F."/>
            <person name="Doll E."/>
            <person name="Von Neubeck M."/>
            <person name="Busse H.-J."/>
            <person name="Scherer S."/>
        </authorList>
    </citation>
    <scope>NUCLEOTIDE SEQUENCE [LARGE SCALE GENOMIC DNA]</scope>
    <source>
        <strain evidence="2 3">DSM 22130</strain>
    </source>
</reference>
<dbReference type="PANTHER" id="PTHR36928:SF1">
    <property type="entry name" value="PHOSPHATASE YCDX-RELATED"/>
    <property type="match status" value="1"/>
</dbReference>
<dbReference type="InterPro" id="IPR017078">
    <property type="entry name" value="UCP036978_PHPhdr"/>
</dbReference>
<name>A0A4Q9KLA9_PROTD</name>
<dbReference type="EMBL" id="SDMR01000006">
    <property type="protein sequence ID" value="TBT95258.1"/>
    <property type="molecule type" value="Genomic_DNA"/>
</dbReference>
<dbReference type="InterPro" id="IPR004013">
    <property type="entry name" value="PHP_dom"/>
</dbReference>
<evidence type="ECO:0000259" key="1">
    <source>
        <dbReference type="SMART" id="SM00481"/>
    </source>
</evidence>
<dbReference type="NCBIfam" id="NF005928">
    <property type="entry name" value="PRK07945.1"/>
    <property type="match status" value="1"/>
</dbReference>
<sequence>MDPVEALREIAYLMERAGGQTRKATAFRKAADVLTALTPADRAVVDAARSWTSLPGIGESTAKVIAQASDGILPEYLASVRDETASFDSQAGPLLGAIRGELHSHTDASDGYSPLPDMVDAARALGREYLAVTDHSPNLRVARGLDASRLRAQLDDIAALNREVAPFRILTGIEADILDDGALDQEPGLLDALDLVVASVHSKLRMDADAMTSRMVAAIANPRSDILGHVTGRLIAGGRGTRPQSAFDAEVVFEACRHFGKAVEINSRPERLDPPDDLLALASEMGCLFAIDTDAHAPGQLEWTVHGVRKAMAAGIDADRIVNTWPVERLLDWTASHQN</sequence>
<dbReference type="SMART" id="SM00481">
    <property type="entry name" value="POLIIIAc"/>
    <property type="match status" value="1"/>
</dbReference>
<dbReference type="CDD" id="cd07436">
    <property type="entry name" value="PHP_PolX"/>
    <property type="match status" value="1"/>
</dbReference>
<dbReference type="Proteomes" id="UP000291933">
    <property type="component" value="Unassembled WGS sequence"/>
</dbReference>
<dbReference type="InterPro" id="IPR016195">
    <property type="entry name" value="Pol/histidinol_Pase-like"/>
</dbReference>
<dbReference type="GO" id="GO:0008270">
    <property type="term" value="F:zinc ion binding"/>
    <property type="evidence" value="ECO:0007669"/>
    <property type="project" value="TreeGrafter"/>
</dbReference>
<dbReference type="GO" id="GO:0005829">
    <property type="term" value="C:cytosol"/>
    <property type="evidence" value="ECO:0007669"/>
    <property type="project" value="TreeGrafter"/>
</dbReference>
<keyword evidence="3" id="KW-1185">Reference proteome</keyword>
<dbReference type="InterPro" id="IPR010996">
    <property type="entry name" value="HHH_MUS81"/>
</dbReference>
<proteinExistence type="predicted"/>
<dbReference type="GO" id="GO:0042578">
    <property type="term" value="F:phosphoric ester hydrolase activity"/>
    <property type="evidence" value="ECO:0007669"/>
    <property type="project" value="TreeGrafter"/>
</dbReference>
<dbReference type="Pfam" id="PF14716">
    <property type="entry name" value="HHH_8"/>
    <property type="match status" value="1"/>
</dbReference>
<dbReference type="Gene3D" id="3.20.20.140">
    <property type="entry name" value="Metal-dependent hydrolases"/>
    <property type="match status" value="1"/>
</dbReference>
<dbReference type="InterPro" id="IPR050243">
    <property type="entry name" value="PHP_phosphatase"/>
</dbReference>
<dbReference type="InterPro" id="IPR047967">
    <property type="entry name" value="PolX_PHP"/>
</dbReference>
<evidence type="ECO:0000313" key="2">
    <source>
        <dbReference type="EMBL" id="TBT95258.1"/>
    </source>
</evidence>
<protein>
    <submittedName>
        <fullName evidence="2">PHP domain-containing protein</fullName>
    </submittedName>
</protein>
<comment type="caution">
    <text evidence="2">The sequence shown here is derived from an EMBL/GenBank/DDBJ whole genome shotgun (WGS) entry which is preliminary data.</text>
</comment>
<dbReference type="SUPFAM" id="SSF89550">
    <property type="entry name" value="PHP domain-like"/>
    <property type="match status" value="1"/>
</dbReference>
<dbReference type="OrthoDB" id="9808747at2"/>
<dbReference type="PANTHER" id="PTHR36928">
    <property type="entry name" value="PHOSPHATASE YCDX-RELATED"/>
    <property type="match status" value="1"/>
</dbReference>
<dbReference type="PIRSF" id="PIRSF036978">
    <property type="entry name" value="UCP036978_PHPhdr"/>
    <property type="match status" value="1"/>
</dbReference>
<dbReference type="Gene3D" id="1.10.150.110">
    <property type="entry name" value="DNA polymerase beta, N-terminal domain-like"/>
    <property type="match status" value="1"/>
</dbReference>